<comment type="caution">
    <text evidence="2">The sequence shown here is derived from an EMBL/GenBank/DDBJ whole genome shotgun (WGS) entry which is preliminary data.</text>
</comment>
<feature type="compositionally biased region" description="Basic and acidic residues" evidence="1">
    <location>
        <begin position="252"/>
        <end position="263"/>
    </location>
</feature>
<organism evidence="2 3">
    <name type="scientific">Prototheca wickerhamii</name>
    <dbReference type="NCBI Taxonomy" id="3111"/>
    <lineage>
        <taxon>Eukaryota</taxon>
        <taxon>Viridiplantae</taxon>
        <taxon>Chlorophyta</taxon>
        <taxon>core chlorophytes</taxon>
        <taxon>Trebouxiophyceae</taxon>
        <taxon>Chlorellales</taxon>
        <taxon>Chlorellaceae</taxon>
        <taxon>Prototheca</taxon>
    </lineage>
</organism>
<sequence>MARTSSSDDSSSEDEIAARIKSVAVSAADISASAVASQELANALHARLDAELEEVEVALPEAPPRPAQKDAAAGTKKKGKKEKKKSKEVTGKLEEEPEAPADATALDDDEAPFQLFTRIVTTKRAAAAAADTEAETKRKAEAKRAALRAREAPLGPDAWAQLARAREAAEQVHPGRLGPTRWPHEATCACAGSGKAHVRAVLARVARGEKVACPHLEYLGYTSAGVPRFKRAEPPAQPISSNPKSVKRRLKRAAERAARRAAEAAEAPEQPSILQATD</sequence>
<proteinExistence type="predicted"/>
<dbReference type="EMBL" id="JASFZW010000012">
    <property type="protein sequence ID" value="KAK2075927.1"/>
    <property type="molecule type" value="Genomic_DNA"/>
</dbReference>
<evidence type="ECO:0000256" key="1">
    <source>
        <dbReference type="SAM" id="MobiDB-lite"/>
    </source>
</evidence>
<accession>A0AAD9IGW3</accession>
<feature type="region of interest" description="Disordered" evidence="1">
    <location>
        <begin position="231"/>
        <end position="278"/>
    </location>
</feature>
<feature type="compositionally biased region" description="Acidic residues" evidence="1">
    <location>
        <begin position="95"/>
        <end position="110"/>
    </location>
</feature>
<gene>
    <name evidence="2" type="ORF">QBZ16_001263</name>
</gene>
<name>A0AAD9IGW3_PROWI</name>
<feature type="compositionally biased region" description="Basic residues" evidence="1">
    <location>
        <begin position="75"/>
        <end position="84"/>
    </location>
</feature>
<feature type="region of interest" description="Disordered" evidence="1">
    <location>
        <begin position="128"/>
        <end position="149"/>
    </location>
</feature>
<feature type="compositionally biased region" description="Basic and acidic residues" evidence="1">
    <location>
        <begin position="134"/>
        <end position="149"/>
    </location>
</feature>
<protein>
    <submittedName>
        <fullName evidence="2">Uncharacterized protein</fullName>
    </submittedName>
</protein>
<dbReference type="Proteomes" id="UP001255856">
    <property type="component" value="Unassembled WGS sequence"/>
</dbReference>
<evidence type="ECO:0000313" key="2">
    <source>
        <dbReference type="EMBL" id="KAK2075927.1"/>
    </source>
</evidence>
<feature type="compositionally biased region" description="Basic and acidic residues" evidence="1">
    <location>
        <begin position="85"/>
        <end position="94"/>
    </location>
</feature>
<dbReference type="AlphaFoldDB" id="A0AAD9IGW3"/>
<feature type="region of interest" description="Disordered" evidence="1">
    <location>
        <begin position="55"/>
        <end position="110"/>
    </location>
</feature>
<reference evidence="2" key="1">
    <citation type="submission" date="2021-01" db="EMBL/GenBank/DDBJ databases">
        <authorList>
            <person name="Eckstrom K.M.E."/>
        </authorList>
    </citation>
    <scope>NUCLEOTIDE SEQUENCE</scope>
    <source>
        <strain evidence="2">UVCC 0001</strain>
    </source>
</reference>
<evidence type="ECO:0000313" key="3">
    <source>
        <dbReference type="Proteomes" id="UP001255856"/>
    </source>
</evidence>
<keyword evidence="3" id="KW-1185">Reference proteome</keyword>